<evidence type="ECO:0000313" key="1">
    <source>
        <dbReference type="EnsemblProtists" id="HpaP811684"/>
    </source>
</evidence>
<dbReference type="EnsemblProtists" id="HpaT811684">
    <property type="protein sequence ID" value="HpaP811684"/>
    <property type="gene ID" value="HpaG811684"/>
</dbReference>
<sequence length="82" mass="9486">MMGVTLWLGEYDHISKCWTLISKGRPRYPSILYCVNTYITASDSFFSVCRCIDLFNLITYIKGRAPELAPLSYLKSLINRRT</sequence>
<dbReference type="VEuPathDB" id="FungiDB:HpaG811684"/>
<accession>M4BYN6</accession>
<dbReference type="EMBL" id="JH598049">
    <property type="status" value="NOT_ANNOTATED_CDS"/>
    <property type="molecule type" value="Genomic_DNA"/>
</dbReference>
<proteinExistence type="predicted"/>
<dbReference type="InParanoid" id="M4BYN6"/>
<reference evidence="2" key="1">
    <citation type="journal article" date="2010" name="Science">
        <title>Signatures of adaptation to obligate biotrophy in the Hyaloperonospora arabidopsidis genome.</title>
        <authorList>
            <person name="Baxter L."/>
            <person name="Tripathy S."/>
            <person name="Ishaque N."/>
            <person name="Boot N."/>
            <person name="Cabral A."/>
            <person name="Kemen E."/>
            <person name="Thines M."/>
            <person name="Ah-Fong A."/>
            <person name="Anderson R."/>
            <person name="Badejoko W."/>
            <person name="Bittner-Eddy P."/>
            <person name="Boore J.L."/>
            <person name="Chibucos M.C."/>
            <person name="Coates M."/>
            <person name="Dehal P."/>
            <person name="Delehaunty K."/>
            <person name="Dong S."/>
            <person name="Downton P."/>
            <person name="Dumas B."/>
            <person name="Fabro G."/>
            <person name="Fronick C."/>
            <person name="Fuerstenberg S.I."/>
            <person name="Fulton L."/>
            <person name="Gaulin E."/>
            <person name="Govers F."/>
            <person name="Hughes L."/>
            <person name="Humphray S."/>
            <person name="Jiang R.H."/>
            <person name="Judelson H."/>
            <person name="Kamoun S."/>
            <person name="Kyung K."/>
            <person name="Meijer H."/>
            <person name="Minx P."/>
            <person name="Morris P."/>
            <person name="Nelson J."/>
            <person name="Phuntumart V."/>
            <person name="Qutob D."/>
            <person name="Rehmany A."/>
            <person name="Rougon-Cardoso A."/>
            <person name="Ryden P."/>
            <person name="Torto-Alalibo T."/>
            <person name="Studholme D."/>
            <person name="Wang Y."/>
            <person name="Win J."/>
            <person name="Wood J."/>
            <person name="Clifton S.W."/>
            <person name="Rogers J."/>
            <person name="Van den Ackerveken G."/>
            <person name="Jones J.D."/>
            <person name="McDowell J.M."/>
            <person name="Beynon J."/>
            <person name="Tyler B.M."/>
        </authorList>
    </citation>
    <scope>NUCLEOTIDE SEQUENCE [LARGE SCALE GENOMIC DNA]</scope>
    <source>
        <strain evidence="2">Emoy2</strain>
    </source>
</reference>
<dbReference type="AlphaFoldDB" id="M4BYN6"/>
<dbReference type="HOGENOM" id="CLU_2563291_0_0_1"/>
<organism evidence="1 2">
    <name type="scientific">Hyaloperonospora arabidopsidis (strain Emoy2)</name>
    <name type="common">Downy mildew agent</name>
    <name type="synonym">Peronospora arabidopsidis</name>
    <dbReference type="NCBI Taxonomy" id="559515"/>
    <lineage>
        <taxon>Eukaryota</taxon>
        <taxon>Sar</taxon>
        <taxon>Stramenopiles</taxon>
        <taxon>Oomycota</taxon>
        <taxon>Peronosporomycetes</taxon>
        <taxon>Peronosporales</taxon>
        <taxon>Peronosporaceae</taxon>
        <taxon>Hyaloperonospora</taxon>
    </lineage>
</organism>
<keyword evidence="2" id="KW-1185">Reference proteome</keyword>
<protein>
    <submittedName>
        <fullName evidence="1">Uncharacterized protein</fullName>
    </submittedName>
</protein>
<evidence type="ECO:0000313" key="2">
    <source>
        <dbReference type="Proteomes" id="UP000011713"/>
    </source>
</evidence>
<dbReference type="Proteomes" id="UP000011713">
    <property type="component" value="Unassembled WGS sequence"/>
</dbReference>
<reference evidence="1" key="2">
    <citation type="submission" date="2015-06" db="UniProtKB">
        <authorList>
            <consortium name="EnsemblProtists"/>
        </authorList>
    </citation>
    <scope>IDENTIFICATION</scope>
    <source>
        <strain evidence="1">Emoy2</strain>
    </source>
</reference>
<name>M4BYN6_HYAAE</name>